<sequence length="331" mass="36097">MTLLIRTRTSSSRSAAVWSGEGADAVTSTSSQHGYGSVICLIDSNSNTSACALHSSLACVGLHISESSNLSSGRVAPSPTGASTVSQLPRTWDDAHTPYRAPNRVRRPRGRSLICMSPANTTDPRRRLQPEQRREELVRVGVELFAEGTLDRTHVNEIIKRAGVSRTLFYHYFPSKMAFARAIVEYEILHLHGLVEQQTALTLEGAISTFAGYVKARPDSLRALHTGGLDQDPEIAAALATSFERYERLVLMLMGIPEPDARAMFAAHVWISTMISLCLAWLDHPEISQETITNMSAQTLRSLVSQARQGAEHTPEPAATPATAPEPVSNR</sequence>
<evidence type="ECO:0000256" key="4">
    <source>
        <dbReference type="PROSITE-ProRule" id="PRU00335"/>
    </source>
</evidence>
<dbReference type="HOGENOM" id="CLU_838457_0_0_11"/>
<dbReference type="InterPro" id="IPR001647">
    <property type="entry name" value="HTH_TetR"/>
</dbReference>
<dbReference type="Pfam" id="PF21943">
    <property type="entry name" value="TetR_C_46"/>
    <property type="match status" value="1"/>
</dbReference>
<comment type="caution">
    <text evidence="7">The sequence shown here is derived from an EMBL/GenBank/DDBJ whole genome shotgun (WGS) entry which is preliminary data.</text>
</comment>
<evidence type="ECO:0000313" key="8">
    <source>
        <dbReference type="Proteomes" id="UP000004668"/>
    </source>
</evidence>
<evidence type="ECO:0000256" key="5">
    <source>
        <dbReference type="SAM" id="MobiDB-lite"/>
    </source>
</evidence>
<keyword evidence="2 4" id="KW-0238">DNA-binding</keyword>
<dbReference type="Gene3D" id="1.10.357.10">
    <property type="entry name" value="Tetracycline Repressor, domain 2"/>
    <property type="match status" value="1"/>
</dbReference>
<evidence type="ECO:0000313" key="7">
    <source>
        <dbReference type="EMBL" id="EGE38685.1"/>
    </source>
</evidence>
<gene>
    <name evidence="7" type="ORF">HMPREF0059_00028</name>
</gene>
<dbReference type="eggNOG" id="COG1309">
    <property type="taxonomic scope" value="Bacteria"/>
</dbReference>
<evidence type="ECO:0000256" key="2">
    <source>
        <dbReference type="ARBA" id="ARBA00023125"/>
    </source>
</evidence>
<dbReference type="InterPro" id="IPR050624">
    <property type="entry name" value="HTH-type_Tx_Regulator"/>
</dbReference>
<proteinExistence type="predicted"/>
<keyword evidence="1" id="KW-0805">Transcription regulation</keyword>
<feature type="domain" description="HTH tetR-type" evidence="6">
    <location>
        <begin position="131"/>
        <end position="191"/>
    </location>
</feature>
<name>F2UUD2_ACTVI</name>
<dbReference type="PANTHER" id="PTHR43479:SF11">
    <property type="entry name" value="ACREF_ENVCD OPERON REPRESSOR-RELATED"/>
    <property type="match status" value="1"/>
</dbReference>
<accession>F2UUD2</accession>
<keyword evidence="3" id="KW-0804">Transcription</keyword>
<feature type="region of interest" description="Disordered" evidence="5">
    <location>
        <begin position="305"/>
        <end position="331"/>
    </location>
</feature>
<feature type="DNA-binding region" description="H-T-H motif" evidence="4">
    <location>
        <begin position="154"/>
        <end position="173"/>
    </location>
</feature>
<reference evidence="7 8" key="2">
    <citation type="submission" date="2011-10" db="EMBL/GenBank/DDBJ databases">
        <title>The Genome Sequence of Actinomyces viscosus C505.</title>
        <authorList>
            <consortium name="The Broad Institute Genome Sequencing Platform"/>
            <consortium name="The Broad Institute Genome Sequencing Center for Infectious Disease"/>
            <person name="Earl A."/>
            <person name="Ward D."/>
            <person name="Feldgarden M."/>
            <person name="Gevers D."/>
            <person name="Sibley C.D."/>
            <person name="Field T.R."/>
            <person name="Grinwis M."/>
            <person name="Eshaghurshan C.S."/>
            <person name="Surette M.G."/>
            <person name="Young S.K."/>
            <person name="Zeng Q."/>
            <person name="Gargeya S."/>
            <person name="Fitzgerald M."/>
            <person name="Haas B."/>
            <person name="Abouelleil A."/>
            <person name="Alvarado L."/>
            <person name="Arachchi H.M."/>
            <person name="Berlin A."/>
            <person name="Brown A."/>
            <person name="Chapman S.B."/>
            <person name="Chen Z."/>
            <person name="Dunbar C."/>
            <person name="Freedman E."/>
            <person name="Gearin G."/>
            <person name="Goldberg J."/>
            <person name="Griggs A."/>
            <person name="Gujja S."/>
            <person name="Heiman D."/>
            <person name="Howarth C."/>
            <person name="Larson L."/>
            <person name="Lui A."/>
            <person name="MacDonald P.J.P."/>
            <person name="Montmayeur A."/>
            <person name="Murphy C."/>
            <person name="Neiman D."/>
            <person name="Pearson M."/>
            <person name="Priest M."/>
            <person name="Roberts A."/>
            <person name="Saif S."/>
            <person name="Shea T."/>
            <person name="Shenoy N."/>
            <person name="Sisk P."/>
            <person name="Stolte C."/>
            <person name="Sykes S."/>
            <person name="Wortman J."/>
            <person name="Nusbaum C."/>
            <person name="Birren B."/>
        </authorList>
    </citation>
    <scope>NUCLEOTIDE SEQUENCE [LARGE SCALE GENOMIC DNA]</scope>
    <source>
        <strain evidence="7 8">C505</strain>
    </source>
</reference>
<reference evidence="8" key="1">
    <citation type="submission" date="2010-02" db="EMBL/GenBank/DDBJ databases">
        <title>The Genome Sequence of Prevotella oris strain C735.</title>
        <authorList>
            <consortium name="The Broad Institute Genome Sequencing Platform"/>
            <person name="Ward D."/>
            <person name="Feldgarden M."/>
            <person name="Earl A."/>
            <person name="Young S.K."/>
            <person name="Zeng Q."/>
            <person name="Koehrsen M."/>
            <person name="Alvarado L."/>
            <person name="Berlin A."/>
            <person name="Bochicchio J."/>
            <person name="Borenstein D."/>
            <person name="Chapman S.B."/>
            <person name="Chen Z."/>
            <person name="Engels R."/>
            <person name="Freedman E."/>
            <person name="Gellesch M."/>
            <person name="Goldberg J."/>
            <person name="Griggs A."/>
            <person name="Gujja S."/>
            <person name="Heilman E."/>
            <person name="Heiman D."/>
            <person name="Hepburn T."/>
            <person name="Howarth C."/>
            <person name="Jen D."/>
            <person name="Larson L."/>
            <person name="Mehta T."/>
            <person name="Park D."/>
            <person name="Pearson M."/>
            <person name="Roberts A."/>
            <person name="Saif S."/>
            <person name="Shea T."/>
            <person name="Shenoy N."/>
            <person name="Sisk P."/>
            <person name="Stolte C."/>
            <person name="Sykes S."/>
            <person name="Thomson T."/>
            <person name="Walk T."/>
            <person name="White J."/>
            <person name="Yandava C."/>
            <person name="Sibley C.D."/>
            <person name="Field T.R."/>
            <person name="Grinwis M."/>
            <person name="Eshaghurshan C.S."/>
            <person name="Surette M.G."/>
            <person name="Haas B."/>
            <person name="Nusbaum C."/>
            <person name="Birren B."/>
        </authorList>
    </citation>
    <scope>NUCLEOTIDE SEQUENCE [LARGE SCALE GENOMIC DNA]</scope>
    <source>
        <strain evidence="8">C505</strain>
    </source>
</reference>
<protein>
    <recommendedName>
        <fullName evidence="6">HTH tetR-type domain-containing protein</fullName>
    </recommendedName>
</protein>
<evidence type="ECO:0000256" key="1">
    <source>
        <dbReference type="ARBA" id="ARBA00023015"/>
    </source>
</evidence>
<evidence type="ECO:0000259" key="6">
    <source>
        <dbReference type="PROSITE" id="PS50977"/>
    </source>
</evidence>
<dbReference type="Pfam" id="PF00440">
    <property type="entry name" value="TetR_N"/>
    <property type="match status" value="1"/>
</dbReference>
<feature type="compositionally biased region" description="Low complexity" evidence="5">
    <location>
        <begin position="316"/>
        <end position="331"/>
    </location>
</feature>
<evidence type="ECO:0000256" key="3">
    <source>
        <dbReference type="ARBA" id="ARBA00023163"/>
    </source>
</evidence>
<dbReference type="PROSITE" id="PS50977">
    <property type="entry name" value="HTH_TETR_2"/>
    <property type="match status" value="1"/>
</dbReference>
<dbReference type="InterPro" id="IPR009057">
    <property type="entry name" value="Homeodomain-like_sf"/>
</dbReference>
<organism evidence="7 8">
    <name type="scientific">Actinomyces viscosus C505</name>
    <dbReference type="NCBI Taxonomy" id="562973"/>
    <lineage>
        <taxon>Bacteria</taxon>
        <taxon>Bacillati</taxon>
        <taxon>Actinomycetota</taxon>
        <taxon>Actinomycetes</taxon>
        <taxon>Actinomycetales</taxon>
        <taxon>Actinomycetaceae</taxon>
        <taxon>Actinomyces</taxon>
    </lineage>
</organism>
<dbReference type="EMBL" id="ACRE02000011">
    <property type="protein sequence ID" value="EGE38685.1"/>
    <property type="molecule type" value="Genomic_DNA"/>
</dbReference>
<dbReference type="Proteomes" id="UP000004668">
    <property type="component" value="Unassembled WGS sequence"/>
</dbReference>
<dbReference type="AlphaFoldDB" id="F2UUD2"/>
<dbReference type="PANTHER" id="PTHR43479">
    <property type="entry name" value="ACREF/ENVCD OPERON REPRESSOR-RELATED"/>
    <property type="match status" value="1"/>
</dbReference>
<dbReference type="SUPFAM" id="SSF46689">
    <property type="entry name" value="Homeodomain-like"/>
    <property type="match status" value="1"/>
</dbReference>
<dbReference type="GO" id="GO:0003677">
    <property type="term" value="F:DNA binding"/>
    <property type="evidence" value="ECO:0007669"/>
    <property type="project" value="UniProtKB-UniRule"/>
</dbReference>
<dbReference type="InterPro" id="IPR054129">
    <property type="entry name" value="DesT_TetR_C"/>
</dbReference>